<dbReference type="Proteomes" id="UP000005204">
    <property type="component" value="Unassembled WGS sequence"/>
</dbReference>
<dbReference type="Pfam" id="PF06757">
    <property type="entry name" value="Ins_allergen_rp"/>
    <property type="match status" value="2"/>
</dbReference>
<keyword evidence="3" id="KW-1185">Reference proteome</keyword>
<organism evidence="2 3">
    <name type="scientific">Bombyx mori</name>
    <name type="common">Silk moth</name>
    <dbReference type="NCBI Taxonomy" id="7091"/>
    <lineage>
        <taxon>Eukaryota</taxon>
        <taxon>Metazoa</taxon>
        <taxon>Ecdysozoa</taxon>
        <taxon>Arthropoda</taxon>
        <taxon>Hexapoda</taxon>
        <taxon>Insecta</taxon>
        <taxon>Pterygota</taxon>
        <taxon>Neoptera</taxon>
        <taxon>Endopterygota</taxon>
        <taxon>Lepidoptera</taxon>
        <taxon>Glossata</taxon>
        <taxon>Ditrysia</taxon>
        <taxon>Bombycoidea</taxon>
        <taxon>Bombycidae</taxon>
        <taxon>Bombycinae</taxon>
        <taxon>Bombyx</taxon>
    </lineage>
</organism>
<proteinExistence type="predicted"/>
<dbReference type="PANTHER" id="PTHR21163:SF0">
    <property type="entry name" value="GH08205P-RELATED"/>
    <property type="match status" value="1"/>
</dbReference>
<accession>A0A8R2RBG7</accession>
<evidence type="ECO:0000256" key="1">
    <source>
        <dbReference type="SAM" id="SignalP"/>
    </source>
</evidence>
<name>A0A8R2RBG7_BOMMO</name>
<feature type="chain" id="PRO_5035817828" evidence="1">
    <location>
        <begin position="17"/>
        <end position="421"/>
    </location>
</feature>
<keyword evidence="1" id="KW-0732">Signal</keyword>
<evidence type="ECO:0000313" key="2">
    <source>
        <dbReference type="EnsemblMetazoa" id="XP_037876368.1"/>
    </source>
</evidence>
<dbReference type="EnsemblMetazoa" id="XM_038020440.1">
    <property type="protein sequence ID" value="XP_037876368.1"/>
    <property type="gene ID" value="LOC101743760"/>
</dbReference>
<dbReference type="AlphaFoldDB" id="A0A8R2RBG7"/>
<reference evidence="3" key="1">
    <citation type="journal article" date="2008" name="Insect Biochem. Mol. Biol.">
        <title>The genome of a lepidopteran model insect, the silkworm Bombyx mori.</title>
        <authorList>
            <consortium name="International Silkworm Genome Consortium"/>
        </authorList>
    </citation>
    <scope>NUCLEOTIDE SEQUENCE [LARGE SCALE GENOMIC DNA]</scope>
    <source>
        <strain evidence="3">p50T</strain>
    </source>
</reference>
<protein>
    <submittedName>
        <fullName evidence="2">Uncharacterized protein</fullName>
    </submittedName>
</protein>
<evidence type="ECO:0000313" key="3">
    <source>
        <dbReference type="Proteomes" id="UP000005204"/>
    </source>
</evidence>
<reference evidence="2" key="2">
    <citation type="submission" date="2022-06" db="UniProtKB">
        <authorList>
            <consortium name="EnsemblMetazoa"/>
        </authorList>
    </citation>
    <scope>IDENTIFICATION</scope>
    <source>
        <strain evidence="2">p50T (Dazao)</strain>
    </source>
</reference>
<dbReference type="PANTHER" id="PTHR21163">
    <property type="entry name" value="PROTEIN G12"/>
    <property type="match status" value="1"/>
</dbReference>
<feature type="signal peptide" evidence="1">
    <location>
        <begin position="1"/>
        <end position="16"/>
    </location>
</feature>
<sequence length="421" mass="49404">MKVAIVFMGLIALGFSLPQPKKSFVENFRDFLDIIKDEAGHDIEHLFEHYIEFEEFQRSFDYLTTKDFRDLIYEMEDLPEFKAVVDFLENDNIDIHFFIDIFNEMIETIGERVKRARHTLSGRDFTSYINDIIGEFPKDKLAALYEQKLAEDEEFRVALENLQSEEWDAVFGALWESEQFKAEVDTLAEHGIDVHVLMKELFAIFGQNYNPGKMKVAIVFMGLIALGFSVPRPKKSFVENFGDFLDIIKDEAGNDIDNLFEQYIEFEEFRRSLDYLTTKDFRDLIYEMEDLPEFKAVVDFLENDNIEIHFFIDIFNEMMETIGERVKRARQTLSGRDFTSYINDIIDVFPKDKLAALYEQKLAEDEEFRVALENLQSEEWDAVFGALWESEQFKAEVDTLAEHGIDIHVLMKELFAIFGQN</sequence>
<dbReference type="InterPro" id="IPR010629">
    <property type="entry name" value="Ins_allergen"/>
</dbReference>